<dbReference type="EMBL" id="CM042044">
    <property type="protein sequence ID" value="KAI3687662.1"/>
    <property type="molecule type" value="Genomic_DNA"/>
</dbReference>
<protein>
    <submittedName>
        <fullName evidence="1">Uncharacterized protein</fullName>
    </submittedName>
</protein>
<sequence length="434" mass="50523">MFLCAVVYNFICAFIRSIARFGYIPLKMELDLHGSHRRASKEILLEEHASLVSSIKEKMTNTSDSGRICKVSEKFYKETEEIYFPRLVSIGPFHRGKERLKAMEERKWQYLNTLLLRAVNVEACITKCVEVLKMMEDRARKCYEKERDMTSDEFVEMMLVDGCFIVELFYKSCCRGVRRRGDPFLATNQVFSNLRHDLILLENQIPFFVLQYLFNLVPVPTQCGDCSLIELAFRFFKKMVPDDPHDLRDKYGQEIHHLLDLIHQSFIPKTHMLRPEPNKPQSDQMNIPTATHLRKTGTRIKKTKSPSVFGVRFNNGALRIPALTHHDLMETVLRNLVAMENCCYDGAKYVTSYVFLMRNLIQSNEDAKILHKKGIIDKEEEFVTLFGKICVKVDPKDFYYGDLSEKLDGLKNPNISILYARKARKYAVRCLRAL</sequence>
<gene>
    <name evidence="1" type="ORF">L1987_81362</name>
</gene>
<reference evidence="1 2" key="2">
    <citation type="journal article" date="2022" name="Mol. Ecol. Resour.">
        <title>The genomes of chicory, endive, great burdock and yacon provide insights into Asteraceae paleo-polyploidization history and plant inulin production.</title>
        <authorList>
            <person name="Fan W."/>
            <person name="Wang S."/>
            <person name="Wang H."/>
            <person name="Wang A."/>
            <person name="Jiang F."/>
            <person name="Liu H."/>
            <person name="Zhao H."/>
            <person name="Xu D."/>
            <person name="Zhang Y."/>
        </authorList>
    </citation>
    <scope>NUCLEOTIDE SEQUENCE [LARGE SCALE GENOMIC DNA]</scope>
    <source>
        <strain evidence="2">cv. Yunnan</strain>
        <tissue evidence="1">Leaves</tissue>
    </source>
</reference>
<accession>A0ACB8YQ79</accession>
<reference evidence="2" key="1">
    <citation type="journal article" date="2022" name="Mol. Ecol. Resour.">
        <title>The genomes of chicory, endive, great burdock and yacon provide insights into Asteraceae palaeo-polyploidization history and plant inulin production.</title>
        <authorList>
            <person name="Fan W."/>
            <person name="Wang S."/>
            <person name="Wang H."/>
            <person name="Wang A."/>
            <person name="Jiang F."/>
            <person name="Liu H."/>
            <person name="Zhao H."/>
            <person name="Xu D."/>
            <person name="Zhang Y."/>
        </authorList>
    </citation>
    <scope>NUCLEOTIDE SEQUENCE [LARGE SCALE GENOMIC DNA]</scope>
    <source>
        <strain evidence="2">cv. Yunnan</strain>
    </source>
</reference>
<proteinExistence type="predicted"/>
<keyword evidence="2" id="KW-1185">Reference proteome</keyword>
<comment type="caution">
    <text evidence="1">The sequence shown here is derived from an EMBL/GenBank/DDBJ whole genome shotgun (WGS) entry which is preliminary data.</text>
</comment>
<evidence type="ECO:0000313" key="2">
    <source>
        <dbReference type="Proteomes" id="UP001056120"/>
    </source>
</evidence>
<name>A0ACB8YQ79_9ASTR</name>
<dbReference type="Proteomes" id="UP001056120">
    <property type="component" value="Linkage Group LG27"/>
</dbReference>
<organism evidence="1 2">
    <name type="scientific">Smallanthus sonchifolius</name>
    <dbReference type="NCBI Taxonomy" id="185202"/>
    <lineage>
        <taxon>Eukaryota</taxon>
        <taxon>Viridiplantae</taxon>
        <taxon>Streptophyta</taxon>
        <taxon>Embryophyta</taxon>
        <taxon>Tracheophyta</taxon>
        <taxon>Spermatophyta</taxon>
        <taxon>Magnoliopsida</taxon>
        <taxon>eudicotyledons</taxon>
        <taxon>Gunneridae</taxon>
        <taxon>Pentapetalae</taxon>
        <taxon>asterids</taxon>
        <taxon>campanulids</taxon>
        <taxon>Asterales</taxon>
        <taxon>Asteraceae</taxon>
        <taxon>Asteroideae</taxon>
        <taxon>Heliantheae alliance</taxon>
        <taxon>Millerieae</taxon>
        <taxon>Smallanthus</taxon>
    </lineage>
</organism>
<evidence type="ECO:0000313" key="1">
    <source>
        <dbReference type="EMBL" id="KAI3687662.1"/>
    </source>
</evidence>